<dbReference type="EMBL" id="MLAK01000627">
    <property type="protein sequence ID" value="OHT09923.1"/>
    <property type="molecule type" value="Genomic_DNA"/>
</dbReference>
<evidence type="ECO:0000313" key="1">
    <source>
        <dbReference type="EMBL" id="OHT09923.1"/>
    </source>
</evidence>
<name>A0A1J4KFG3_9EUKA</name>
<evidence type="ECO:0000313" key="2">
    <source>
        <dbReference type="Proteomes" id="UP000179807"/>
    </source>
</evidence>
<dbReference type="GeneID" id="94826633"/>
<dbReference type="VEuPathDB" id="TrichDB:TRFO_04485"/>
<organism evidence="1 2">
    <name type="scientific">Tritrichomonas foetus</name>
    <dbReference type="NCBI Taxonomy" id="1144522"/>
    <lineage>
        <taxon>Eukaryota</taxon>
        <taxon>Metamonada</taxon>
        <taxon>Parabasalia</taxon>
        <taxon>Tritrichomonadida</taxon>
        <taxon>Tritrichomonadidae</taxon>
        <taxon>Tritrichomonas</taxon>
    </lineage>
</organism>
<reference evidence="1" key="1">
    <citation type="submission" date="2016-10" db="EMBL/GenBank/DDBJ databases">
        <authorList>
            <person name="Benchimol M."/>
            <person name="Almeida L.G."/>
            <person name="Vasconcelos A.T."/>
            <person name="Perreira-Neves A."/>
            <person name="Rosa I.A."/>
            <person name="Tasca T."/>
            <person name="Bogo M.R."/>
            <person name="de Souza W."/>
        </authorList>
    </citation>
    <scope>NUCLEOTIDE SEQUENCE [LARGE SCALE GENOMIC DNA]</scope>
    <source>
        <strain evidence="1">K</strain>
    </source>
</reference>
<dbReference type="RefSeq" id="XP_068363059.1">
    <property type="nucleotide sequence ID" value="XM_068491929.1"/>
</dbReference>
<gene>
    <name evidence="1" type="ORF">TRFO_04485</name>
</gene>
<protein>
    <submittedName>
        <fullName evidence="1">Uncharacterized protein</fullName>
    </submittedName>
</protein>
<comment type="caution">
    <text evidence="1">The sequence shown here is derived from an EMBL/GenBank/DDBJ whole genome shotgun (WGS) entry which is preliminary data.</text>
</comment>
<accession>A0A1J4KFG3</accession>
<sequence>MMELINKLGLTANDLKKFPKPKAIYTDFRRTVVYDIDREQMNILKSIISFQKARNLTEEKQQLIMFLENDRPTFQGSCYLEIFFKIAIEVKRQNKKLSIPYRPFTKASRMKNSEIVQFDFLKGINEADNSNESDQYYEEDDQDYEEDEDVEYLVQKFKLL</sequence>
<dbReference type="Proteomes" id="UP000179807">
    <property type="component" value="Unassembled WGS sequence"/>
</dbReference>
<proteinExistence type="predicted"/>
<keyword evidence="2" id="KW-1185">Reference proteome</keyword>
<dbReference type="AlphaFoldDB" id="A0A1J4KFG3"/>